<comment type="caution">
    <text evidence="2">The sequence shown here is derived from an EMBL/GenBank/DDBJ whole genome shotgun (WGS) entry which is preliminary data.</text>
</comment>
<accession>A0A5M8FRY7</accession>
<dbReference type="EMBL" id="VWXX01000021">
    <property type="protein sequence ID" value="KAA6184342.1"/>
    <property type="molecule type" value="Genomic_DNA"/>
</dbReference>
<dbReference type="PANTHER" id="PTHR40940:SF1">
    <property type="entry name" value="PROTEIN BATD"/>
    <property type="match status" value="1"/>
</dbReference>
<keyword evidence="3" id="KW-1185">Reference proteome</keyword>
<dbReference type="AlphaFoldDB" id="A0A5M8FRY7"/>
<organism evidence="2 3">
    <name type="scientific">Thiohalocapsa marina</name>
    <dbReference type="NCBI Taxonomy" id="424902"/>
    <lineage>
        <taxon>Bacteria</taxon>
        <taxon>Pseudomonadati</taxon>
        <taxon>Pseudomonadota</taxon>
        <taxon>Gammaproteobacteria</taxon>
        <taxon>Chromatiales</taxon>
        <taxon>Chromatiaceae</taxon>
        <taxon>Thiohalocapsa</taxon>
    </lineage>
</organism>
<dbReference type="Proteomes" id="UP000322981">
    <property type="component" value="Unassembled WGS sequence"/>
</dbReference>
<sequence>MVGAGRSRPGRRRLVLAGLRGLMVLGLLYAAVASAQYPFQPWQFRPMEPHNARGVPPQPAPTQILPQAPGQAPAQFAVQPSGQLPGQPSAPWPPQLPRGQYMPPYPGPAAGPYSGVPMPYAPQSVQPYGTRPAARSSAPRLEVDLSDDRPYVQENVLLRLRVVSDGNLATASPDLAAIDEVLFEKLDGPTVRTRGSGNEREIVNEFVMIMTPLRDGTLEVGPLKVSGTLAGGASYEAVSDQPLQLRVRPAVAAVRPWLPLQGLRIRADVTDSGIVEEGRPVTLSVELEAEGGTGSQLPSLEPMLRSDEFRVYREQTVTDTRLSSDGRTLLGKRIEYYTLVPHSRGRIHLPELRLGWWNVVSATAEASSVPVRSLAVGGDSTGFGFGRSPVRSEGASWALFWLPLAAILLLLIGYWGGVWWRGRSLGGQPDGVRGAGSAGGQSGSRVGLRQRLARGLSALGAWMTGWLRRLNPQPLLGWLRRTGARLVPGSMRVYQCAKAANACDDPAAWCLAFQAQACRHLRARGREPLPRIADRIISLRPGADQARVSQLMQQLDFALYNRGDIDFARWKQEFRRALRPGTGAIVSLVASRVRPARLPALNPRSAES</sequence>
<reference evidence="2 3" key="1">
    <citation type="submission" date="2019-09" db="EMBL/GenBank/DDBJ databases">
        <title>Whole-genome sequence of the purple sulfur bacterium Thiohalocapsa marina DSM 19078.</title>
        <authorList>
            <person name="Kyndt J.A."/>
            <person name="Meyer T.E."/>
        </authorList>
    </citation>
    <scope>NUCLEOTIDE SEQUENCE [LARGE SCALE GENOMIC DNA]</scope>
    <source>
        <strain evidence="2 3">DSM 19078</strain>
    </source>
</reference>
<evidence type="ECO:0000256" key="1">
    <source>
        <dbReference type="SAM" id="Phobius"/>
    </source>
</evidence>
<gene>
    <name evidence="2" type="ORF">F2Q65_12840</name>
</gene>
<keyword evidence="1" id="KW-1133">Transmembrane helix</keyword>
<evidence type="ECO:0000313" key="2">
    <source>
        <dbReference type="EMBL" id="KAA6184342.1"/>
    </source>
</evidence>
<evidence type="ECO:0000313" key="3">
    <source>
        <dbReference type="Proteomes" id="UP000322981"/>
    </source>
</evidence>
<evidence type="ECO:0008006" key="4">
    <source>
        <dbReference type="Google" id="ProtNLM"/>
    </source>
</evidence>
<dbReference type="OrthoDB" id="5293418at2"/>
<dbReference type="InterPro" id="IPR025738">
    <property type="entry name" value="BatD"/>
</dbReference>
<feature type="transmembrane region" description="Helical" evidence="1">
    <location>
        <begin position="397"/>
        <end position="420"/>
    </location>
</feature>
<dbReference type="RefSeq" id="WP_150093814.1">
    <property type="nucleotide sequence ID" value="NZ_JBFUOH010000077.1"/>
</dbReference>
<keyword evidence="1" id="KW-0472">Membrane</keyword>
<name>A0A5M8FRY7_9GAMM</name>
<dbReference type="PANTHER" id="PTHR40940">
    <property type="entry name" value="PROTEIN BATD-RELATED"/>
    <property type="match status" value="1"/>
</dbReference>
<proteinExistence type="predicted"/>
<protein>
    <recommendedName>
        <fullName evidence="4">Protein BatD</fullName>
    </recommendedName>
</protein>
<keyword evidence="1" id="KW-0812">Transmembrane</keyword>